<dbReference type="InterPro" id="IPR015867">
    <property type="entry name" value="N-reg_PII/ATP_PRibTrfase_C"/>
</dbReference>
<dbReference type="RefSeq" id="WP_015598152.1">
    <property type="nucleotide sequence ID" value="NC_021172.1"/>
</dbReference>
<dbReference type="HOGENOM" id="CLU_098807_3_1_5"/>
<dbReference type="Gene3D" id="3.30.70.120">
    <property type="match status" value="1"/>
</dbReference>
<dbReference type="STRING" id="670307.HYPDE_32233"/>
<keyword evidence="3" id="KW-1185">Reference proteome</keyword>
<organism evidence="2 3">
    <name type="scientific">Hyphomicrobium denitrificans 1NES1</name>
    <dbReference type="NCBI Taxonomy" id="670307"/>
    <lineage>
        <taxon>Bacteria</taxon>
        <taxon>Pseudomonadati</taxon>
        <taxon>Pseudomonadota</taxon>
        <taxon>Alphaproteobacteria</taxon>
        <taxon>Hyphomicrobiales</taxon>
        <taxon>Hyphomicrobiaceae</taxon>
        <taxon>Hyphomicrobium</taxon>
    </lineage>
</organism>
<name>N0BC80_9HYPH</name>
<dbReference type="eggNOG" id="COG1324">
    <property type="taxonomic scope" value="Bacteria"/>
</dbReference>
<dbReference type="PANTHER" id="PTHR23419:SF8">
    <property type="entry name" value="FI09726P"/>
    <property type="match status" value="1"/>
</dbReference>
<reference evidence="2 3" key="1">
    <citation type="journal article" date="2013" name="Genome Announc.">
        <title>Genome sequences for three denitrifying bacterial strains isolated from a uranium- and nitrate-contaminated subsurface environment.</title>
        <authorList>
            <person name="Venkatramanan R."/>
            <person name="Prakash O."/>
            <person name="Woyke T."/>
            <person name="Chain P."/>
            <person name="Goodwin L.A."/>
            <person name="Watson D."/>
            <person name="Brooks S."/>
            <person name="Kostka J.E."/>
            <person name="Green S.J."/>
        </authorList>
    </citation>
    <scope>NUCLEOTIDE SEQUENCE [LARGE SCALE GENOMIC DNA]</scope>
    <source>
        <strain evidence="2 3">1NES1</strain>
    </source>
</reference>
<dbReference type="SUPFAM" id="SSF54913">
    <property type="entry name" value="GlnB-like"/>
    <property type="match status" value="1"/>
</dbReference>
<evidence type="ECO:0000256" key="1">
    <source>
        <dbReference type="ARBA" id="ARBA00010169"/>
    </source>
</evidence>
<dbReference type="GO" id="GO:0005507">
    <property type="term" value="F:copper ion binding"/>
    <property type="evidence" value="ECO:0007669"/>
    <property type="project" value="TreeGrafter"/>
</dbReference>
<accession>N0BC80</accession>
<dbReference type="PANTHER" id="PTHR23419">
    <property type="entry name" value="DIVALENT CATION TOLERANCE CUTA-RELATED"/>
    <property type="match status" value="1"/>
</dbReference>
<dbReference type="EMBL" id="CP005587">
    <property type="protein sequence ID" value="AGK58121.1"/>
    <property type="molecule type" value="Genomic_DNA"/>
</dbReference>
<proteinExistence type="inferred from homology"/>
<dbReference type="Proteomes" id="UP000005952">
    <property type="component" value="Chromosome"/>
</dbReference>
<gene>
    <name evidence="2" type="ORF">HYPDE_32233</name>
</gene>
<protein>
    <submittedName>
        <fullName evidence="2">CutA1 divalent ion tolerance protein</fullName>
    </submittedName>
</protein>
<dbReference type="InterPro" id="IPR004323">
    <property type="entry name" value="Ion_tolerance_CutA"/>
</dbReference>
<comment type="similarity">
    <text evidence="1">Belongs to the CutA family.</text>
</comment>
<evidence type="ECO:0000313" key="3">
    <source>
        <dbReference type="Proteomes" id="UP000005952"/>
    </source>
</evidence>
<dbReference type="KEGG" id="hdt:HYPDE_32233"/>
<dbReference type="AlphaFoldDB" id="N0BC80"/>
<sequence>MPGNDKPPKADSGAGVAAPAAAVVMIYATFPDRESALTVGRAMVEQGIAGCVNVLPGMTSVYVWKGATETSDEAVLIAKLGAEGAERAVAHILANHPYETPAVLVLPVFGGSADYLAWVREGTKP</sequence>
<dbReference type="Pfam" id="PF03091">
    <property type="entry name" value="CutA1"/>
    <property type="match status" value="1"/>
</dbReference>
<evidence type="ECO:0000313" key="2">
    <source>
        <dbReference type="EMBL" id="AGK58121.1"/>
    </source>
</evidence>
<dbReference type="GO" id="GO:0010038">
    <property type="term" value="P:response to metal ion"/>
    <property type="evidence" value="ECO:0007669"/>
    <property type="project" value="InterPro"/>
</dbReference>
<dbReference type="InterPro" id="IPR011322">
    <property type="entry name" value="N-reg_PII-like_a/b"/>
</dbReference>